<dbReference type="Proteomes" id="UP000630660">
    <property type="component" value="Unassembled WGS sequence"/>
</dbReference>
<proteinExistence type="predicted"/>
<reference evidence="2" key="1">
    <citation type="submission" date="2019-11" db="EMBL/GenBank/DDBJ databases">
        <title>Microbial mats filling the niche in hypersaline microbial mats.</title>
        <authorList>
            <person name="Wong H.L."/>
            <person name="Macleod F.I."/>
            <person name="White R.A. III"/>
            <person name="Burns B.P."/>
        </authorList>
    </citation>
    <scope>NUCLEOTIDE SEQUENCE</scope>
    <source>
        <strain evidence="2">Bin_327</strain>
    </source>
</reference>
<evidence type="ECO:0000313" key="2">
    <source>
        <dbReference type="EMBL" id="MBD3364654.1"/>
    </source>
</evidence>
<comment type="caution">
    <text evidence="2">The sequence shown here is derived from an EMBL/GenBank/DDBJ whole genome shotgun (WGS) entry which is preliminary data.</text>
</comment>
<evidence type="ECO:0000256" key="1">
    <source>
        <dbReference type="SAM" id="SignalP"/>
    </source>
</evidence>
<dbReference type="EMBL" id="WJKJ01000176">
    <property type="protein sequence ID" value="MBD3364654.1"/>
    <property type="molecule type" value="Genomic_DNA"/>
</dbReference>
<dbReference type="AlphaFoldDB" id="A0A9D5KAJ3"/>
<sequence>MKKILVLMTVITLAVPIWATAPHPGDDYVLPDYYYNVPMIDTSINPLLMRFNYLYEFRQIADFCAFWQLDDADSADHGGMIEAETGELKDIIQTDNTQEAIWVWSRYGELTGDTSRYRENIDKAWFYCENFPAWEEEGDPGQDYYRAHNCAWGIAAESRFRNVYGDNSKGWYRDSCVSYIETHPLSLSSKLNRLVTGWCAGWLYYYTTEFRDGVALDSALAHSHRLLEKINEAPQFHLSDEYWAMSAGTMVWGISNSYFQENMSEGIDWVAENGHYLDTFQVWKPSGRSWDNSWNVGFCNGHGAMYDISGDEKYARHHKWLAHKLLSYDTDDDGGIPATTKDTDTTDMSWVSTYLCMMGLDRLIGEVPDFDAGVLELVDIYDGKQIEVGTVIDLKAVVSNFGLGDMSGVSVELEGLGSGSADLGFLEADTVVLVEGWEVPDSAVLRVTINHADDENDTNDTLTVRLNKAAGIGEDRPESIAGLDVGYASGGDIRISYSLKGAHGYKLSVYSADGRLVRSFDVLSETGSIIWDGRCKDGSQVSAGVYFFNLKTSDGAITRKTTLLE</sequence>
<feature type="chain" id="PRO_5039214992" description="FlgD Ig-like domain-containing protein" evidence="1">
    <location>
        <begin position="20"/>
        <end position="565"/>
    </location>
</feature>
<gene>
    <name evidence="2" type="ORF">GF359_05515</name>
</gene>
<name>A0A9D5KAJ3_UNCW3</name>
<evidence type="ECO:0008006" key="4">
    <source>
        <dbReference type="Google" id="ProtNLM"/>
    </source>
</evidence>
<protein>
    <recommendedName>
        <fullName evidence="4">FlgD Ig-like domain-containing protein</fullName>
    </recommendedName>
</protein>
<dbReference type="Gene3D" id="2.60.40.4070">
    <property type="match status" value="1"/>
</dbReference>
<organism evidence="2 3">
    <name type="scientific">candidate division WOR-3 bacterium</name>
    <dbReference type="NCBI Taxonomy" id="2052148"/>
    <lineage>
        <taxon>Bacteria</taxon>
        <taxon>Bacteria division WOR-3</taxon>
    </lineage>
</organism>
<feature type="signal peptide" evidence="1">
    <location>
        <begin position="1"/>
        <end position="19"/>
    </location>
</feature>
<keyword evidence="1" id="KW-0732">Signal</keyword>
<evidence type="ECO:0000313" key="3">
    <source>
        <dbReference type="Proteomes" id="UP000630660"/>
    </source>
</evidence>
<accession>A0A9D5KAJ3</accession>